<dbReference type="AlphaFoldDB" id="A0AAD7IK81"/>
<accession>A0AAD7IK81</accession>
<protein>
    <submittedName>
        <fullName evidence="2">Uncharacterized protein</fullName>
    </submittedName>
</protein>
<name>A0AAD7IK81_9AGAR</name>
<feature type="compositionally biased region" description="Acidic residues" evidence="1">
    <location>
        <begin position="86"/>
        <end position="96"/>
    </location>
</feature>
<keyword evidence="3" id="KW-1185">Reference proteome</keyword>
<dbReference type="EMBL" id="JARKIB010000088">
    <property type="protein sequence ID" value="KAJ7744090.1"/>
    <property type="molecule type" value="Genomic_DNA"/>
</dbReference>
<feature type="region of interest" description="Disordered" evidence="1">
    <location>
        <begin position="1"/>
        <end position="122"/>
    </location>
</feature>
<sequence>MPPYNEQPNQDWYTTASQSPSDGESRTQGPRATSTADKEDPKNKPLRQKRRTAKRRIVVDSDEESMEAAPVEAPRTAATEGVLVDSDNDTNDETFVDGDSTMVEAEEEDGVGGSDAEDAPQLSPAEEKRLQRNFECRVGQHQASVANPEKAVEQRKESGRGRASLVYDVWRHFLIQYVARETAVRSAANQTNASDLELVQAVIAAHCLAEGHTPIPPNAPVWASITPEVVELLAALARSPASFDLEYFLENGTLLISNRGDTPPQSCCAQYIRLVDAPKAKGTSAIYEHLATYPADAPTAILQLVLRGESMETICQKLSEAMEEYGLEGAKAPGDRAWDDVKKSEPVRFVHLVTHSNLKWTTFHIPALDTPILSPLDVRTDPEISQKERIVCAVLGTMVLNSAPGGVQPLFVPSAELLLLQQCTQLLLSPVAQPLGTERDAAPEQKIEKLIDDEPKGFRHEGFSSDSRDLHHTHDFYVKLLHCRVLKQRTGM</sequence>
<evidence type="ECO:0000313" key="2">
    <source>
        <dbReference type="EMBL" id="KAJ7744090.1"/>
    </source>
</evidence>
<feature type="compositionally biased region" description="Acidic residues" evidence="1">
    <location>
        <begin position="104"/>
        <end position="118"/>
    </location>
</feature>
<feature type="compositionally biased region" description="Basic residues" evidence="1">
    <location>
        <begin position="44"/>
        <end position="56"/>
    </location>
</feature>
<organism evidence="2 3">
    <name type="scientific">Mycena metata</name>
    <dbReference type="NCBI Taxonomy" id="1033252"/>
    <lineage>
        <taxon>Eukaryota</taxon>
        <taxon>Fungi</taxon>
        <taxon>Dikarya</taxon>
        <taxon>Basidiomycota</taxon>
        <taxon>Agaricomycotina</taxon>
        <taxon>Agaricomycetes</taxon>
        <taxon>Agaricomycetidae</taxon>
        <taxon>Agaricales</taxon>
        <taxon>Marasmiineae</taxon>
        <taxon>Mycenaceae</taxon>
        <taxon>Mycena</taxon>
    </lineage>
</organism>
<evidence type="ECO:0000256" key="1">
    <source>
        <dbReference type="SAM" id="MobiDB-lite"/>
    </source>
</evidence>
<comment type="caution">
    <text evidence="2">The sequence shown here is derived from an EMBL/GenBank/DDBJ whole genome shotgun (WGS) entry which is preliminary data.</text>
</comment>
<evidence type="ECO:0000313" key="3">
    <source>
        <dbReference type="Proteomes" id="UP001215598"/>
    </source>
</evidence>
<reference evidence="2" key="1">
    <citation type="submission" date="2023-03" db="EMBL/GenBank/DDBJ databases">
        <title>Massive genome expansion in bonnet fungi (Mycena s.s.) driven by repeated elements and novel gene families across ecological guilds.</title>
        <authorList>
            <consortium name="Lawrence Berkeley National Laboratory"/>
            <person name="Harder C.B."/>
            <person name="Miyauchi S."/>
            <person name="Viragh M."/>
            <person name="Kuo A."/>
            <person name="Thoen E."/>
            <person name="Andreopoulos B."/>
            <person name="Lu D."/>
            <person name="Skrede I."/>
            <person name="Drula E."/>
            <person name="Henrissat B."/>
            <person name="Morin E."/>
            <person name="Kohler A."/>
            <person name="Barry K."/>
            <person name="LaButti K."/>
            <person name="Morin E."/>
            <person name="Salamov A."/>
            <person name="Lipzen A."/>
            <person name="Mereny Z."/>
            <person name="Hegedus B."/>
            <person name="Baldrian P."/>
            <person name="Stursova M."/>
            <person name="Weitz H."/>
            <person name="Taylor A."/>
            <person name="Grigoriev I.V."/>
            <person name="Nagy L.G."/>
            <person name="Martin F."/>
            <person name="Kauserud H."/>
        </authorList>
    </citation>
    <scope>NUCLEOTIDE SEQUENCE</scope>
    <source>
        <strain evidence="2">CBHHK182m</strain>
    </source>
</reference>
<feature type="compositionally biased region" description="Polar residues" evidence="1">
    <location>
        <begin position="1"/>
        <end position="35"/>
    </location>
</feature>
<gene>
    <name evidence="2" type="ORF">B0H16DRAFT_1727364</name>
</gene>
<dbReference type="Proteomes" id="UP001215598">
    <property type="component" value="Unassembled WGS sequence"/>
</dbReference>
<proteinExistence type="predicted"/>